<evidence type="ECO:0000256" key="1">
    <source>
        <dbReference type="SAM" id="MobiDB-lite"/>
    </source>
</evidence>
<evidence type="ECO:0000259" key="2">
    <source>
        <dbReference type="Pfam" id="PF14191"/>
    </source>
</evidence>
<feature type="compositionally biased region" description="Basic and acidic residues" evidence="1">
    <location>
        <begin position="164"/>
        <end position="179"/>
    </location>
</feature>
<keyword evidence="5" id="KW-1185">Reference proteome</keyword>
<dbReference type="Pfam" id="PF14191">
    <property type="entry name" value="YodL"/>
    <property type="match status" value="1"/>
</dbReference>
<comment type="caution">
    <text evidence="4">The sequence shown here is derived from an EMBL/GenBank/DDBJ whole genome shotgun (WGS) entry which is preliminary data.</text>
</comment>
<evidence type="ECO:0000259" key="3">
    <source>
        <dbReference type="Pfam" id="PF14195"/>
    </source>
</evidence>
<evidence type="ECO:0000313" key="5">
    <source>
        <dbReference type="Proteomes" id="UP000261055"/>
    </source>
</evidence>
<protein>
    <submittedName>
        <fullName evidence="4">DUF4316 domain-containing protein</fullName>
    </submittedName>
</protein>
<evidence type="ECO:0000313" key="4">
    <source>
        <dbReference type="EMBL" id="RGO54150.1"/>
    </source>
</evidence>
<organism evidence="4 5">
    <name type="scientific">Dorea formicigenerans</name>
    <dbReference type="NCBI Taxonomy" id="39486"/>
    <lineage>
        <taxon>Bacteria</taxon>
        <taxon>Bacillati</taxon>
        <taxon>Bacillota</taxon>
        <taxon>Clostridia</taxon>
        <taxon>Lachnospirales</taxon>
        <taxon>Lachnospiraceae</taxon>
        <taxon>Dorea</taxon>
    </lineage>
</organism>
<dbReference type="AlphaFoldDB" id="A0A3E5GVW4"/>
<accession>A0A3E5GVW4</accession>
<dbReference type="EMBL" id="QSVQ01000002">
    <property type="protein sequence ID" value="RGO54150.1"/>
    <property type="molecule type" value="Genomic_DNA"/>
</dbReference>
<sequence>MSQDKIEKWDEVNGNMGNNGRLEAFLDSAGDNYAILQLRDIEETRMERFSSLRMLERMDMEVNIDHYEVVYIAPLPIHTNRSTFLESVFEKFNLDRPEDFKGHSLSVSDIVAIRENGAVSCYYCDSICFQELPGLIPENYLKNAEMQLEDDYGMIDGVVNNGAKDRKEKAAKDKAEKPSVVEQLKNQPHCEVRKKSTIKYAEQER</sequence>
<proteinExistence type="predicted"/>
<dbReference type="InterPro" id="IPR025465">
    <property type="entry name" value="DUF4316"/>
</dbReference>
<dbReference type="Pfam" id="PF14195">
    <property type="entry name" value="DUF4316"/>
    <property type="match status" value="1"/>
</dbReference>
<dbReference type="InterPro" id="IPR025923">
    <property type="entry name" value="YodL-like_dom"/>
</dbReference>
<dbReference type="Proteomes" id="UP000261055">
    <property type="component" value="Unassembled WGS sequence"/>
</dbReference>
<reference evidence="4 5" key="1">
    <citation type="submission" date="2018-08" db="EMBL/GenBank/DDBJ databases">
        <title>A genome reference for cultivated species of the human gut microbiota.</title>
        <authorList>
            <person name="Zou Y."/>
            <person name="Xue W."/>
            <person name="Luo G."/>
        </authorList>
    </citation>
    <scope>NUCLEOTIDE SEQUENCE [LARGE SCALE GENOMIC DNA]</scope>
    <source>
        <strain evidence="4 5">OM02-12</strain>
    </source>
</reference>
<name>A0A3E5GVW4_9FIRM</name>
<feature type="domain" description="DUF4316" evidence="3">
    <location>
        <begin position="137"/>
        <end position="185"/>
    </location>
</feature>
<feature type="domain" description="YodL-like" evidence="2">
    <location>
        <begin position="32"/>
        <end position="132"/>
    </location>
</feature>
<feature type="region of interest" description="Disordered" evidence="1">
    <location>
        <begin position="164"/>
        <end position="205"/>
    </location>
</feature>
<gene>
    <name evidence="4" type="ORF">DXB12_03045</name>
</gene>